<proteinExistence type="predicted"/>
<keyword evidence="2" id="KW-0238">DNA-binding</keyword>
<dbReference type="InterPro" id="IPR000792">
    <property type="entry name" value="Tscrpt_reg_LuxR_C"/>
</dbReference>
<dbReference type="Gene3D" id="1.10.10.10">
    <property type="entry name" value="Winged helix-like DNA-binding domain superfamily/Winged helix DNA-binding domain"/>
    <property type="match status" value="1"/>
</dbReference>
<name>A0ABV2I0G7_9HYPH</name>
<reference evidence="2 3" key="1">
    <citation type="submission" date="2024-06" db="EMBL/GenBank/DDBJ databases">
        <title>Genomic Encyclopedia of Type Strains, Phase IV (KMG-IV): sequencing the most valuable type-strain genomes for metagenomic binning, comparative biology and taxonomic classification.</title>
        <authorList>
            <person name="Goeker M."/>
        </authorList>
    </citation>
    <scope>NUCLEOTIDE SEQUENCE [LARGE SCALE GENOMIC DNA]</scope>
    <source>
        <strain evidence="2 3">DSM 29846</strain>
    </source>
</reference>
<dbReference type="RefSeq" id="WP_354417225.1">
    <property type="nucleotide sequence ID" value="NZ_JBEPLM010000015.1"/>
</dbReference>
<comment type="caution">
    <text evidence="2">The sequence shown here is derived from an EMBL/GenBank/DDBJ whole genome shotgun (WGS) entry which is preliminary data.</text>
</comment>
<keyword evidence="3" id="KW-1185">Reference proteome</keyword>
<dbReference type="InterPro" id="IPR016032">
    <property type="entry name" value="Sig_transdc_resp-reg_C-effctor"/>
</dbReference>
<dbReference type="PRINTS" id="PR00038">
    <property type="entry name" value="HTHLUXR"/>
</dbReference>
<dbReference type="SUPFAM" id="SSF46894">
    <property type="entry name" value="C-terminal effector domain of the bipartite response regulators"/>
    <property type="match status" value="1"/>
</dbReference>
<evidence type="ECO:0000313" key="3">
    <source>
        <dbReference type="Proteomes" id="UP001549036"/>
    </source>
</evidence>
<dbReference type="Pfam" id="PF00196">
    <property type="entry name" value="GerE"/>
    <property type="match status" value="1"/>
</dbReference>
<protein>
    <submittedName>
        <fullName evidence="2">DNA-binding CsgD family transcriptional regulator</fullName>
    </submittedName>
</protein>
<dbReference type="Proteomes" id="UP001549036">
    <property type="component" value="Unassembled WGS sequence"/>
</dbReference>
<gene>
    <name evidence="2" type="ORF">ABID26_005829</name>
</gene>
<dbReference type="SMART" id="SM00421">
    <property type="entry name" value="HTH_LUXR"/>
    <property type="match status" value="1"/>
</dbReference>
<dbReference type="InterPro" id="IPR036388">
    <property type="entry name" value="WH-like_DNA-bd_sf"/>
</dbReference>
<accession>A0ABV2I0G7</accession>
<dbReference type="EMBL" id="JBEPLM010000015">
    <property type="protein sequence ID" value="MET3596410.1"/>
    <property type="molecule type" value="Genomic_DNA"/>
</dbReference>
<evidence type="ECO:0000313" key="2">
    <source>
        <dbReference type="EMBL" id="MET3596410.1"/>
    </source>
</evidence>
<organism evidence="2 3">
    <name type="scientific">Mesorhizobium shonense</name>
    <dbReference type="NCBI Taxonomy" id="1209948"/>
    <lineage>
        <taxon>Bacteria</taxon>
        <taxon>Pseudomonadati</taxon>
        <taxon>Pseudomonadota</taxon>
        <taxon>Alphaproteobacteria</taxon>
        <taxon>Hyphomicrobiales</taxon>
        <taxon>Phyllobacteriaceae</taxon>
        <taxon>Mesorhizobium</taxon>
    </lineage>
</organism>
<dbReference type="GO" id="GO:0003677">
    <property type="term" value="F:DNA binding"/>
    <property type="evidence" value="ECO:0007669"/>
    <property type="project" value="UniProtKB-KW"/>
</dbReference>
<evidence type="ECO:0000259" key="1">
    <source>
        <dbReference type="SMART" id="SM00421"/>
    </source>
</evidence>
<sequence>MSEARVHDFDRLVGQIYDAAVEPGRWPQVLEMLSDFLEGAATKLTFQNARTSRSEASSVRMPPEADLTYARYYYKTNVFLPRIARLPAGTLIPVWNLLPRESYQRSEFYNDFCRPGDMCHPIGVVLANEPDMRVVFTCGRAKTAGDFEPEHLDRLRRVGPHLVRAASVRLRLSRSELARDANAAALDRVAQGVLIVAANGEILFANRAAASLLAEADGIRTERSVLRASRSADTTQFQRLITAAAERSDAAGGVMALTRTEPRRPLSVLVAPLTIESTWFVAGRPAAIVFVADPDSTPRTAQDQLRNLYRLTPAEAVVAMAIARGEGLQAVADELDISLTTARTHLQHIFEKTETRRQAELVRLIAATALYDRQ</sequence>
<feature type="domain" description="HTH luxR-type" evidence="1">
    <location>
        <begin position="308"/>
        <end position="365"/>
    </location>
</feature>